<dbReference type="EMBL" id="OC001624">
    <property type="protein sequence ID" value="CAD7260303.1"/>
    <property type="molecule type" value="Genomic_DNA"/>
</dbReference>
<proteinExistence type="predicted"/>
<evidence type="ECO:0000313" key="1">
    <source>
        <dbReference type="EMBL" id="CAD7260303.1"/>
    </source>
</evidence>
<protein>
    <submittedName>
        <fullName evidence="1">Uncharacterized protein</fullName>
    </submittedName>
</protein>
<accession>A0A7R9FZM5</accession>
<organism evidence="1">
    <name type="scientific">Timema shepardi</name>
    <name type="common">Walking stick</name>
    <dbReference type="NCBI Taxonomy" id="629360"/>
    <lineage>
        <taxon>Eukaryota</taxon>
        <taxon>Metazoa</taxon>
        <taxon>Ecdysozoa</taxon>
        <taxon>Arthropoda</taxon>
        <taxon>Hexapoda</taxon>
        <taxon>Insecta</taxon>
        <taxon>Pterygota</taxon>
        <taxon>Neoptera</taxon>
        <taxon>Polyneoptera</taxon>
        <taxon>Phasmatodea</taxon>
        <taxon>Timematodea</taxon>
        <taxon>Timematoidea</taxon>
        <taxon>Timematidae</taxon>
        <taxon>Timema</taxon>
    </lineage>
</organism>
<gene>
    <name evidence="1" type="ORF">TSIB3V08_LOCUS4485</name>
</gene>
<reference evidence="1" key="1">
    <citation type="submission" date="2020-11" db="EMBL/GenBank/DDBJ databases">
        <authorList>
            <person name="Tran Van P."/>
        </authorList>
    </citation>
    <scope>NUCLEOTIDE SEQUENCE</scope>
</reference>
<name>A0A7R9FZM5_TIMSH</name>
<sequence>MSNGGFQTLSCHHPYIFTLSDSRGYSVLSSRLMSPGVPSASVWTGVYIVWTGMSKLCEKCISRGYNAGRLFLNRKRKVVKIIYYSNGKLGTSFFPSSPEEDFRIDIYYRGPDKIIVNLPARFSKNDYKLLLKWKEPLNDAATKDIQKFYKVNTSVIPQLCFYGKYAHINFTNLN</sequence>
<dbReference type="AlphaFoldDB" id="A0A7R9FZM5"/>